<name>A0A4S2FVL1_9BACT</name>
<dbReference type="PANTHER" id="PTHR30047:SF7">
    <property type="entry name" value="HIGH-AFFINITY CHOLINE TRANSPORT PROTEIN"/>
    <property type="match status" value="1"/>
</dbReference>
<dbReference type="Proteomes" id="UP000310760">
    <property type="component" value="Unassembled WGS sequence"/>
</dbReference>
<feature type="transmembrane region" description="Helical" evidence="8">
    <location>
        <begin position="446"/>
        <end position="465"/>
    </location>
</feature>
<comment type="similarity">
    <text evidence="2">Belongs to the BCCT transporter (TC 2.A.15) family.</text>
</comment>
<evidence type="ECO:0000256" key="4">
    <source>
        <dbReference type="ARBA" id="ARBA00022475"/>
    </source>
</evidence>
<feature type="transmembrane region" description="Helical" evidence="8">
    <location>
        <begin position="12"/>
        <end position="33"/>
    </location>
</feature>
<evidence type="ECO:0000313" key="10">
    <source>
        <dbReference type="Proteomes" id="UP000310760"/>
    </source>
</evidence>
<evidence type="ECO:0000256" key="7">
    <source>
        <dbReference type="ARBA" id="ARBA00023136"/>
    </source>
</evidence>
<feature type="transmembrane region" description="Helical" evidence="8">
    <location>
        <begin position="138"/>
        <end position="160"/>
    </location>
</feature>
<evidence type="ECO:0000256" key="1">
    <source>
        <dbReference type="ARBA" id="ARBA00004651"/>
    </source>
</evidence>
<evidence type="ECO:0000256" key="2">
    <source>
        <dbReference type="ARBA" id="ARBA00005658"/>
    </source>
</evidence>
<organism evidence="9 10">
    <name type="scientific">Phocaeicola sartorii</name>
    <dbReference type="NCBI Taxonomy" id="671267"/>
    <lineage>
        <taxon>Bacteria</taxon>
        <taxon>Pseudomonadati</taxon>
        <taxon>Bacteroidota</taxon>
        <taxon>Bacteroidia</taxon>
        <taxon>Bacteroidales</taxon>
        <taxon>Bacteroidaceae</taxon>
        <taxon>Phocaeicola</taxon>
    </lineage>
</organism>
<dbReference type="RefSeq" id="WP_135950191.1">
    <property type="nucleotide sequence ID" value="NZ_CAXHRC010000004.1"/>
</dbReference>
<feature type="transmembrane region" description="Helical" evidence="8">
    <location>
        <begin position="53"/>
        <end position="72"/>
    </location>
</feature>
<gene>
    <name evidence="9" type="ORF">E5339_00015</name>
</gene>
<feature type="transmembrane region" description="Helical" evidence="8">
    <location>
        <begin position="477"/>
        <end position="495"/>
    </location>
</feature>
<feature type="transmembrane region" description="Helical" evidence="8">
    <location>
        <begin position="349"/>
        <end position="369"/>
    </location>
</feature>
<evidence type="ECO:0000256" key="5">
    <source>
        <dbReference type="ARBA" id="ARBA00022692"/>
    </source>
</evidence>
<evidence type="ECO:0000256" key="6">
    <source>
        <dbReference type="ARBA" id="ARBA00022989"/>
    </source>
</evidence>
<feature type="transmembrane region" description="Helical" evidence="8">
    <location>
        <begin position="405"/>
        <end position="434"/>
    </location>
</feature>
<dbReference type="InterPro" id="IPR000060">
    <property type="entry name" value="BCCT_transptr"/>
</dbReference>
<evidence type="ECO:0000256" key="3">
    <source>
        <dbReference type="ARBA" id="ARBA00022448"/>
    </source>
</evidence>
<keyword evidence="6 8" id="KW-1133">Transmembrane helix</keyword>
<dbReference type="GO" id="GO:0005886">
    <property type="term" value="C:plasma membrane"/>
    <property type="evidence" value="ECO:0007669"/>
    <property type="project" value="UniProtKB-SubCell"/>
</dbReference>
<feature type="transmembrane region" description="Helical" evidence="8">
    <location>
        <begin position="92"/>
        <end position="111"/>
    </location>
</feature>
<sequence length="506" mass="56934">MTERKSLKGRIDWITTLIPFFGVAILCTLFMIMPEGSKTVLKSIRKFIGDDCGIYYAVLGVGVFWLTVWTAFSKYGKVKLGGLEKPQYGNFLWAAMIFTSALAADIMFYSLSEWAMYASDPHVLSMGKMQDWAPTFPLFHWGPIAWCFHMMLAICFGFMIHVRKRERQRFSEACRPVFNEKMDGEWGRVIDIIAILAMLAGIATTFSLATPLLSAVTNQLFGISDSIGLTIFILVIIAVIYTLAVWFGMKGISQMAKWCMYSFFVFLAYVLFLGGETRYILETGFQSIGNLVQNFVVLSTNLDPLRETSFPQNWSLYYWAYWMAWTIGTPFFIGMISKGRTIKNTILGGYGWALAGTFTSFIILGNYGLAQQMKHGLDVVGLIDAGGTYYEAILKILGTLPLPSIALILLMVTMVMFYATSFDALTLIAATYSYKRIAPDEEPHKVIRTLWAVIFILLPIGLIFAENSMYGLQSVSIIAAFPIGIIIMVMILSFFKDINLYLNEIK</sequence>
<dbReference type="EMBL" id="SRYJ01000001">
    <property type="protein sequence ID" value="TGY73364.1"/>
    <property type="molecule type" value="Genomic_DNA"/>
</dbReference>
<feature type="transmembrane region" description="Helical" evidence="8">
    <location>
        <begin position="258"/>
        <end position="275"/>
    </location>
</feature>
<keyword evidence="4" id="KW-1003">Cell membrane</keyword>
<comment type="subcellular location">
    <subcellularLocation>
        <location evidence="1">Cell membrane</location>
        <topology evidence="1">Multi-pass membrane protein</topology>
    </subcellularLocation>
</comment>
<reference evidence="9 10" key="1">
    <citation type="submission" date="2019-04" db="EMBL/GenBank/DDBJ databases">
        <title>Microbes associate with the intestines of laboratory mice.</title>
        <authorList>
            <person name="Navarre W."/>
            <person name="Wong E."/>
            <person name="Huang K."/>
            <person name="Tropini C."/>
            <person name="Ng K."/>
            <person name="Yu B."/>
        </authorList>
    </citation>
    <scope>NUCLEOTIDE SEQUENCE [LARGE SCALE GENOMIC DNA]</scope>
    <source>
        <strain evidence="9 10">NM22_B1</strain>
    </source>
</reference>
<evidence type="ECO:0000256" key="8">
    <source>
        <dbReference type="SAM" id="Phobius"/>
    </source>
</evidence>
<dbReference type="PANTHER" id="PTHR30047">
    <property type="entry name" value="HIGH-AFFINITY CHOLINE TRANSPORT PROTEIN-RELATED"/>
    <property type="match status" value="1"/>
</dbReference>
<keyword evidence="5 8" id="KW-0812">Transmembrane</keyword>
<protein>
    <submittedName>
        <fullName evidence="9">BCCT family transporter</fullName>
    </submittedName>
</protein>
<keyword evidence="3" id="KW-0813">Transport</keyword>
<accession>A0A4S2FVL1</accession>
<dbReference type="GO" id="GO:0022857">
    <property type="term" value="F:transmembrane transporter activity"/>
    <property type="evidence" value="ECO:0007669"/>
    <property type="project" value="InterPro"/>
</dbReference>
<evidence type="ECO:0000313" key="9">
    <source>
        <dbReference type="EMBL" id="TGY73364.1"/>
    </source>
</evidence>
<keyword evidence="7 8" id="KW-0472">Membrane</keyword>
<proteinExistence type="inferred from homology"/>
<comment type="caution">
    <text evidence="9">The sequence shown here is derived from an EMBL/GenBank/DDBJ whole genome shotgun (WGS) entry which is preliminary data.</text>
</comment>
<feature type="transmembrane region" description="Helical" evidence="8">
    <location>
        <begin position="189"/>
        <end position="214"/>
    </location>
</feature>
<dbReference type="Pfam" id="PF02028">
    <property type="entry name" value="BCCT"/>
    <property type="match status" value="1"/>
</dbReference>
<dbReference type="AlphaFoldDB" id="A0A4S2FVL1"/>
<feature type="transmembrane region" description="Helical" evidence="8">
    <location>
        <begin position="316"/>
        <end position="337"/>
    </location>
</feature>
<feature type="transmembrane region" description="Helical" evidence="8">
    <location>
        <begin position="226"/>
        <end position="246"/>
    </location>
</feature>